<feature type="chain" id="PRO_5020832957" evidence="2">
    <location>
        <begin position="31"/>
        <end position="325"/>
    </location>
</feature>
<accession>A0A4V3Z5A6</accession>
<dbReference type="Proteomes" id="UP000305233">
    <property type="component" value="Unassembled WGS sequence"/>
</dbReference>
<dbReference type="EMBL" id="SSWH01000009">
    <property type="protein sequence ID" value="THJ65809.1"/>
    <property type="molecule type" value="Genomic_DNA"/>
</dbReference>
<evidence type="ECO:0000313" key="4">
    <source>
        <dbReference type="Proteomes" id="UP000305233"/>
    </source>
</evidence>
<dbReference type="AlphaFoldDB" id="A0A4V3Z5A6"/>
<keyword evidence="1" id="KW-0472">Membrane</keyword>
<dbReference type="RefSeq" id="WP_136454888.1">
    <property type="nucleotide sequence ID" value="NZ_SSWH01000009.1"/>
</dbReference>
<evidence type="ECO:0000313" key="3">
    <source>
        <dbReference type="EMBL" id="THJ65809.1"/>
    </source>
</evidence>
<sequence length="325" mass="32265">MIVSKKWVAAGSTATLLAGGLLLGIPPAHAAPGDAACLEASTQFDAALATAGINADFVNQLERATEAVAVADAKVEAAVAPLGLDALIAEAERTYQVAEEAQEAVAAAQDGVDEAVDLANQEDGDGDGDPENDQRVIDARAVLAAAQQQETGAVRAADEAAAAVDAALADPAVIAAEQELEDAALAVQGLLEQVNVDEAVADQLLGLFEAFLAACDASAIGTDPVPPVVVPVPVPVTPEVIPAPGAPVVPPGAPVAPALVPAATPVAPMAPAPVATNRGLNVQTAAAPEESTAPALALIAGLLAVGVAVPVATAARMRRLERAQR</sequence>
<evidence type="ECO:0000256" key="2">
    <source>
        <dbReference type="SAM" id="SignalP"/>
    </source>
</evidence>
<gene>
    <name evidence="3" type="ORF">E8P82_11025</name>
</gene>
<keyword evidence="4" id="KW-1185">Reference proteome</keyword>
<feature type="signal peptide" evidence="2">
    <location>
        <begin position="1"/>
        <end position="30"/>
    </location>
</feature>
<feature type="transmembrane region" description="Helical" evidence="1">
    <location>
        <begin position="295"/>
        <end position="315"/>
    </location>
</feature>
<reference evidence="3 4" key="1">
    <citation type="submission" date="2019-04" db="EMBL/GenBank/DDBJ databases">
        <authorList>
            <person name="Liu Q."/>
            <person name="Xin Y.-H."/>
        </authorList>
    </citation>
    <scope>NUCLEOTIDE SEQUENCE [LARGE SCALE GENOMIC DNA]</scope>
    <source>
        <strain evidence="3 4">AM23</strain>
    </source>
</reference>
<name>A0A4V3Z5A6_9MICC</name>
<organism evidence="3 4">
    <name type="scientific">Arthrobacter echini</name>
    <dbReference type="NCBI Taxonomy" id="1529066"/>
    <lineage>
        <taxon>Bacteria</taxon>
        <taxon>Bacillati</taxon>
        <taxon>Actinomycetota</taxon>
        <taxon>Actinomycetes</taxon>
        <taxon>Micrococcales</taxon>
        <taxon>Micrococcaceae</taxon>
        <taxon>Arthrobacter</taxon>
    </lineage>
</organism>
<evidence type="ECO:0000256" key="1">
    <source>
        <dbReference type="SAM" id="Phobius"/>
    </source>
</evidence>
<keyword evidence="1" id="KW-1133">Transmembrane helix</keyword>
<keyword evidence="1" id="KW-0812">Transmembrane</keyword>
<keyword evidence="2" id="KW-0732">Signal</keyword>
<comment type="caution">
    <text evidence="3">The sequence shown here is derived from an EMBL/GenBank/DDBJ whole genome shotgun (WGS) entry which is preliminary data.</text>
</comment>
<protein>
    <submittedName>
        <fullName evidence="3">Uncharacterized protein</fullName>
    </submittedName>
</protein>
<dbReference type="OrthoDB" id="9956336at2"/>
<proteinExistence type="predicted"/>